<feature type="compositionally biased region" description="Polar residues" evidence="1">
    <location>
        <begin position="335"/>
        <end position="345"/>
    </location>
</feature>
<sequence>GTAWPQQYHSSRGHARSNTLAHSPRTATSAAAARTTVAAPSWTVSPGESLTSDEKREPARSWPGPDRWPSDHGAPGYGSFGARPPHCATAGNEAHGCPLPVEGGRPSDTADTGCLPLPPVYRSRLFRATFLSMQLHVELLLPLFLLRHHYHHHHHHTQLTQAPFGRSDAIVPLVHTRSGQRIRPVDGLPSVPATLTTTPFAGARKQVVVTRKPTKCKQFNHECFQSKNTEDLRTFDKSNNFDNEYHNHKTSESGSGGVARRAASYRTELPLFVRILLASLLSLASPWTWIGTPVQREAPATQSRNLSGNSGTNGTAVAAFHSAAESEPRTDGSRDQWTSGCTVSPPSAPYRRGGRRKVRRRRCCPTDGPTDGSNHDGTNSERCILGGDGHCSETGNTCRGSVYHGDNSVSVITDKQHYNESSSSSSSSSIGSCYRNSQTTPGRWARPSAAGGSVTACGKRCVWFYQLCSLLTCSRFFME</sequence>
<evidence type="ECO:0000256" key="1">
    <source>
        <dbReference type="SAM" id="MobiDB-lite"/>
    </source>
</evidence>
<feature type="region of interest" description="Disordered" evidence="1">
    <location>
        <begin position="1"/>
        <end position="85"/>
    </location>
</feature>
<feature type="region of interest" description="Disordered" evidence="1">
    <location>
        <begin position="321"/>
        <end position="378"/>
    </location>
</feature>
<dbReference type="VEuPathDB" id="VectorBase:ASTE002396"/>
<proteinExistence type="predicted"/>
<dbReference type="VEuPathDB" id="VectorBase:ASTEI11024"/>
<dbReference type="AlphaFoldDB" id="A0A182YRD8"/>
<evidence type="ECO:0000313" key="3">
    <source>
        <dbReference type="Proteomes" id="UP000076408"/>
    </source>
</evidence>
<feature type="compositionally biased region" description="Low complexity" evidence="1">
    <location>
        <begin position="21"/>
        <end position="40"/>
    </location>
</feature>
<reference evidence="3" key="1">
    <citation type="journal article" date="2014" name="Genome Biol.">
        <title>Genome analysis of a major urban malaria vector mosquito, Anopheles stephensi.</title>
        <authorList>
            <person name="Jiang X."/>
            <person name="Peery A."/>
            <person name="Hall A.B."/>
            <person name="Sharma A."/>
            <person name="Chen X.G."/>
            <person name="Waterhouse R.M."/>
            <person name="Komissarov A."/>
            <person name="Riehle M.M."/>
            <person name="Shouche Y."/>
            <person name="Sharakhova M.V."/>
            <person name="Lawson D."/>
            <person name="Pakpour N."/>
            <person name="Arensburger P."/>
            <person name="Davidson V.L."/>
            <person name="Eiglmeier K."/>
            <person name="Emrich S."/>
            <person name="George P."/>
            <person name="Kennedy R.C."/>
            <person name="Mane S.P."/>
            <person name="Maslen G."/>
            <person name="Oringanje C."/>
            <person name="Qi Y."/>
            <person name="Settlage R."/>
            <person name="Tojo M."/>
            <person name="Tubio J.M."/>
            <person name="Unger M.F."/>
            <person name="Wang B."/>
            <person name="Vernick K.D."/>
            <person name="Ribeiro J.M."/>
            <person name="James A.A."/>
            <person name="Michel K."/>
            <person name="Riehle M.A."/>
            <person name="Luckhart S."/>
            <person name="Sharakhov I.V."/>
            <person name="Tu Z."/>
        </authorList>
    </citation>
    <scope>NUCLEOTIDE SEQUENCE [LARGE SCALE GENOMIC DNA]</scope>
    <source>
        <strain evidence="3">Indian</strain>
    </source>
</reference>
<dbReference type="EnsemblMetazoa" id="ASTEI11024-RA">
    <property type="protein sequence ID" value="ASTEI11024-PA"/>
    <property type="gene ID" value="ASTEI11024"/>
</dbReference>
<feature type="compositionally biased region" description="Polar residues" evidence="1">
    <location>
        <begin position="1"/>
        <end position="20"/>
    </location>
</feature>
<protein>
    <submittedName>
        <fullName evidence="2">Uncharacterized protein</fullName>
    </submittedName>
</protein>
<dbReference type="VEuPathDB" id="VectorBase:ASTEI20_039486"/>
<feature type="compositionally biased region" description="Basic residues" evidence="1">
    <location>
        <begin position="352"/>
        <end position="363"/>
    </location>
</feature>
<organism evidence="2 3">
    <name type="scientific">Anopheles stephensi</name>
    <name type="common">Indo-Pakistan malaria mosquito</name>
    <dbReference type="NCBI Taxonomy" id="30069"/>
    <lineage>
        <taxon>Eukaryota</taxon>
        <taxon>Metazoa</taxon>
        <taxon>Ecdysozoa</taxon>
        <taxon>Arthropoda</taxon>
        <taxon>Hexapoda</taxon>
        <taxon>Insecta</taxon>
        <taxon>Pterygota</taxon>
        <taxon>Neoptera</taxon>
        <taxon>Endopterygota</taxon>
        <taxon>Diptera</taxon>
        <taxon>Nematocera</taxon>
        <taxon>Culicoidea</taxon>
        <taxon>Culicidae</taxon>
        <taxon>Anophelinae</taxon>
        <taxon>Anopheles</taxon>
    </lineage>
</organism>
<name>A0A182YRD8_ANOST</name>
<keyword evidence="3" id="KW-1185">Reference proteome</keyword>
<evidence type="ECO:0000313" key="2">
    <source>
        <dbReference type="EnsemblMetazoa" id="ASTEI11024-PA"/>
    </source>
</evidence>
<feature type="compositionally biased region" description="Basic and acidic residues" evidence="1">
    <location>
        <begin position="324"/>
        <end position="334"/>
    </location>
</feature>
<reference evidence="2" key="2">
    <citation type="submission" date="2020-05" db="UniProtKB">
        <authorList>
            <consortium name="EnsemblMetazoa"/>
        </authorList>
    </citation>
    <scope>IDENTIFICATION</scope>
    <source>
        <strain evidence="2">Indian</strain>
    </source>
</reference>
<dbReference type="Proteomes" id="UP000076408">
    <property type="component" value="Unassembled WGS sequence"/>
</dbReference>
<accession>A0A182YRD8</accession>